<dbReference type="Proteomes" id="UP000176997">
    <property type="component" value="Unassembled WGS sequence"/>
</dbReference>
<sequence>MLDRLSKDPYNKRVGDFLYIHYEANPVWLVFLDLQRNTVQHGGQGDSTDVIVRITDASRAVLEPRLTAYLSELVGRHHEVLHEEGKRRFHGVTITLPYKSVPLPRPYLEVTIHTGSGACYDQDEIAYEVMAALSGVPVLKALAPVGEYYGFVRTDSVDDDDWVGYVREDMGIRIEFSHMIHGNSYVRVSMYKHASRENWGKFKDVMYDFVFEYVKSRTEQAIPKKEGRYVFGGTGREDVVFTHGESMDLSDFNVTVPYSDVEAFARLEYAKRAMQMLYENFKEEVSVA</sequence>
<accession>A0A1G2S6F9</accession>
<protein>
    <submittedName>
        <fullName evidence="1">Uncharacterized protein</fullName>
    </submittedName>
</protein>
<name>A0A1G2S6F9_9BACT</name>
<gene>
    <name evidence="1" type="ORF">A2675_00285</name>
</gene>
<dbReference type="AlphaFoldDB" id="A0A1G2S6F9"/>
<dbReference type="STRING" id="1802723.A2675_00285"/>
<dbReference type="EMBL" id="MHUS01000028">
    <property type="protein sequence ID" value="OHA80308.1"/>
    <property type="molecule type" value="Genomic_DNA"/>
</dbReference>
<evidence type="ECO:0000313" key="2">
    <source>
        <dbReference type="Proteomes" id="UP000176997"/>
    </source>
</evidence>
<evidence type="ECO:0000313" key="1">
    <source>
        <dbReference type="EMBL" id="OHA80308.1"/>
    </source>
</evidence>
<reference evidence="1 2" key="1">
    <citation type="journal article" date="2016" name="Nat. Commun.">
        <title>Thousands of microbial genomes shed light on interconnected biogeochemical processes in an aquifer system.</title>
        <authorList>
            <person name="Anantharaman K."/>
            <person name="Brown C.T."/>
            <person name="Hug L.A."/>
            <person name="Sharon I."/>
            <person name="Castelle C.J."/>
            <person name="Probst A.J."/>
            <person name="Thomas B.C."/>
            <person name="Singh A."/>
            <person name="Wilkins M.J."/>
            <person name="Karaoz U."/>
            <person name="Brodie E.L."/>
            <person name="Williams K.H."/>
            <person name="Hubbard S.S."/>
            <person name="Banfield J.F."/>
        </authorList>
    </citation>
    <scope>NUCLEOTIDE SEQUENCE [LARGE SCALE GENOMIC DNA]</scope>
</reference>
<organism evidence="1 2">
    <name type="scientific">Candidatus Yonathbacteria bacterium RIFCSPHIGHO2_01_FULL_51_10</name>
    <dbReference type="NCBI Taxonomy" id="1802723"/>
    <lineage>
        <taxon>Bacteria</taxon>
        <taxon>Candidatus Yonathiibacteriota</taxon>
    </lineage>
</organism>
<comment type="caution">
    <text evidence="1">The sequence shown here is derived from an EMBL/GenBank/DDBJ whole genome shotgun (WGS) entry which is preliminary data.</text>
</comment>
<proteinExistence type="predicted"/>